<dbReference type="STRING" id="188477.A0A3S0Z3V9"/>
<keyword evidence="4" id="KW-0255">Endonuclease</keyword>
<evidence type="ECO:0000313" key="9">
    <source>
        <dbReference type="Proteomes" id="UP000271974"/>
    </source>
</evidence>
<dbReference type="PANTHER" id="PTHR37984">
    <property type="entry name" value="PROTEIN CBG26694"/>
    <property type="match status" value="1"/>
</dbReference>
<keyword evidence="6" id="KW-0695">RNA-directed DNA polymerase</keyword>
<dbReference type="InterPro" id="IPR041373">
    <property type="entry name" value="RT_RNaseH"/>
</dbReference>
<keyword evidence="3" id="KW-0540">Nuclease</keyword>
<keyword evidence="2" id="KW-0548">Nucleotidyltransferase</keyword>
<dbReference type="AlphaFoldDB" id="A0A3S0Z3V9"/>
<name>A0A3S0Z3V9_ELYCH</name>
<evidence type="ECO:0000256" key="5">
    <source>
        <dbReference type="ARBA" id="ARBA00022801"/>
    </source>
</evidence>
<gene>
    <name evidence="8" type="ORF">EGW08_022129</name>
</gene>
<dbReference type="Pfam" id="PF17917">
    <property type="entry name" value="RT_RNaseH"/>
    <property type="match status" value="1"/>
</dbReference>
<dbReference type="EMBL" id="RQTK01001490">
    <property type="protein sequence ID" value="RUS70104.1"/>
    <property type="molecule type" value="Genomic_DNA"/>
</dbReference>
<evidence type="ECO:0000256" key="1">
    <source>
        <dbReference type="ARBA" id="ARBA00022679"/>
    </source>
</evidence>
<organism evidence="8 9">
    <name type="scientific">Elysia chlorotica</name>
    <name type="common">Eastern emerald elysia</name>
    <name type="synonym">Sea slug</name>
    <dbReference type="NCBI Taxonomy" id="188477"/>
    <lineage>
        <taxon>Eukaryota</taxon>
        <taxon>Metazoa</taxon>
        <taxon>Spiralia</taxon>
        <taxon>Lophotrochozoa</taxon>
        <taxon>Mollusca</taxon>
        <taxon>Gastropoda</taxon>
        <taxon>Heterobranchia</taxon>
        <taxon>Euthyneura</taxon>
        <taxon>Panpulmonata</taxon>
        <taxon>Sacoglossa</taxon>
        <taxon>Placobranchoidea</taxon>
        <taxon>Plakobranchidae</taxon>
        <taxon>Elysia</taxon>
    </lineage>
</organism>
<keyword evidence="1" id="KW-0808">Transferase</keyword>
<dbReference type="Proteomes" id="UP000271974">
    <property type="component" value="Unassembled WGS sequence"/>
</dbReference>
<dbReference type="SUPFAM" id="SSF56672">
    <property type="entry name" value="DNA/RNA polymerases"/>
    <property type="match status" value="1"/>
</dbReference>
<comment type="caution">
    <text evidence="8">The sequence shown here is derived from an EMBL/GenBank/DDBJ whole genome shotgun (WGS) entry which is preliminary data.</text>
</comment>
<proteinExistence type="predicted"/>
<evidence type="ECO:0000256" key="3">
    <source>
        <dbReference type="ARBA" id="ARBA00022722"/>
    </source>
</evidence>
<dbReference type="GO" id="GO:0004519">
    <property type="term" value="F:endonuclease activity"/>
    <property type="evidence" value="ECO:0007669"/>
    <property type="project" value="UniProtKB-KW"/>
</dbReference>
<dbReference type="OrthoDB" id="6114580at2759"/>
<dbReference type="Gene3D" id="3.10.10.10">
    <property type="entry name" value="HIV Type 1 Reverse Transcriptase, subunit A, domain 1"/>
    <property type="match status" value="1"/>
</dbReference>
<feature type="domain" description="Reverse transcriptase RNase H-like" evidence="7">
    <location>
        <begin position="103"/>
        <end position="197"/>
    </location>
</feature>
<dbReference type="GO" id="GO:0016787">
    <property type="term" value="F:hydrolase activity"/>
    <property type="evidence" value="ECO:0007669"/>
    <property type="project" value="UniProtKB-KW"/>
</dbReference>
<dbReference type="InterPro" id="IPR050951">
    <property type="entry name" value="Retrovirus_Pol_polyprotein"/>
</dbReference>
<evidence type="ECO:0000256" key="6">
    <source>
        <dbReference type="ARBA" id="ARBA00022918"/>
    </source>
</evidence>
<sequence length="321" mass="36291">MMLDSVEQGPSSSFHPWMTTLKIKEQCGIDFKIDTVKITLREDARPYNVVSLRRIPFSLQESVKQELAYMEQAGIIEKTIVPTDWCAPVAPVEKKNGHLRVSDASSFGIGGALLKLDGTKIMPIAFALRTLSATEQNYAPIEKECLASVRTCEKVLKYLNGLKSLTLEADHKLLVPIFMKKAVDKTPIRCQRLLIRMMKFNPTVTHKAGKDLVIKLTHCQDFCFNVKMKQTSEKRFQKFVTENKSDCKSKLTRILKMLVSRPQFRPENCDSVLQEFTGFVECVTKSGATTSFRANPRKESAQYGHSTYKDSTLYVSSNYGP</sequence>
<dbReference type="InterPro" id="IPR043502">
    <property type="entry name" value="DNA/RNA_pol_sf"/>
</dbReference>
<dbReference type="GO" id="GO:0003964">
    <property type="term" value="F:RNA-directed DNA polymerase activity"/>
    <property type="evidence" value="ECO:0007669"/>
    <property type="project" value="UniProtKB-KW"/>
</dbReference>
<keyword evidence="5" id="KW-0378">Hydrolase</keyword>
<accession>A0A3S0Z3V9</accession>
<evidence type="ECO:0000313" key="8">
    <source>
        <dbReference type="EMBL" id="RUS70104.1"/>
    </source>
</evidence>
<reference evidence="8 9" key="1">
    <citation type="submission" date="2019-01" db="EMBL/GenBank/DDBJ databases">
        <title>A draft genome assembly of the solar-powered sea slug Elysia chlorotica.</title>
        <authorList>
            <person name="Cai H."/>
            <person name="Li Q."/>
            <person name="Fang X."/>
            <person name="Li J."/>
            <person name="Curtis N.E."/>
            <person name="Altenburger A."/>
            <person name="Shibata T."/>
            <person name="Feng M."/>
            <person name="Maeda T."/>
            <person name="Schwartz J.A."/>
            <person name="Shigenobu S."/>
            <person name="Lundholm N."/>
            <person name="Nishiyama T."/>
            <person name="Yang H."/>
            <person name="Hasebe M."/>
            <person name="Li S."/>
            <person name="Pierce S.K."/>
            <person name="Wang J."/>
        </authorList>
    </citation>
    <scope>NUCLEOTIDE SEQUENCE [LARGE SCALE GENOMIC DNA]</scope>
    <source>
        <strain evidence="8">EC2010</strain>
        <tissue evidence="8">Whole organism of an adult</tissue>
    </source>
</reference>
<protein>
    <recommendedName>
        <fullName evidence="7">Reverse transcriptase RNase H-like domain-containing protein</fullName>
    </recommendedName>
</protein>
<keyword evidence="9" id="KW-1185">Reference proteome</keyword>
<evidence type="ECO:0000259" key="7">
    <source>
        <dbReference type="Pfam" id="PF17917"/>
    </source>
</evidence>
<dbReference type="PANTHER" id="PTHR37984:SF5">
    <property type="entry name" value="PROTEIN NYNRIN-LIKE"/>
    <property type="match status" value="1"/>
</dbReference>
<evidence type="ECO:0000256" key="4">
    <source>
        <dbReference type="ARBA" id="ARBA00022759"/>
    </source>
</evidence>
<evidence type="ECO:0000256" key="2">
    <source>
        <dbReference type="ARBA" id="ARBA00022695"/>
    </source>
</evidence>